<accession>A0A1E4TVI2</accession>
<gene>
    <name evidence="2" type="ORF">PACTADRAFT_2072</name>
</gene>
<feature type="region of interest" description="Disordered" evidence="1">
    <location>
        <begin position="478"/>
        <end position="537"/>
    </location>
</feature>
<feature type="region of interest" description="Disordered" evidence="1">
    <location>
        <begin position="397"/>
        <end position="464"/>
    </location>
</feature>
<dbReference type="Gene3D" id="1.10.10.2670">
    <property type="entry name" value="E3 ubiquitin-protein ligase"/>
    <property type="match status" value="1"/>
</dbReference>
<organism evidence="2 3">
    <name type="scientific">Pachysolen tannophilus NRRL Y-2460</name>
    <dbReference type="NCBI Taxonomy" id="669874"/>
    <lineage>
        <taxon>Eukaryota</taxon>
        <taxon>Fungi</taxon>
        <taxon>Dikarya</taxon>
        <taxon>Ascomycota</taxon>
        <taxon>Saccharomycotina</taxon>
        <taxon>Pichiomycetes</taxon>
        <taxon>Pachysolenaceae</taxon>
        <taxon>Pachysolen</taxon>
    </lineage>
</organism>
<feature type="compositionally biased region" description="Low complexity" evidence="1">
    <location>
        <begin position="523"/>
        <end position="534"/>
    </location>
</feature>
<evidence type="ECO:0000313" key="2">
    <source>
        <dbReference type="EMBL" id="ODV95760.1"/>
    </source>
</evidence>
<protein>
    <submittedName>
        <fullName evidence="2">Uncharacterized protein</fullName>
    </submittedName>
</protein>
<feature type="compositionally biased region" description="Polar residues" evidence="1">
    <location>
        <begin position="444"/>
        <end position="455"/>
    </location>
</feature>
<dbReference type="OrthoDB" id="2587563at2759"/>
<dbReference type="Proteomes" id="UP000094236">
    <property type="component" value="Unassembled WGS sequence"/>
</dbReference>
<dbReference type="InterPro" id="IPR036390">
    <property type="entry name" value="WH_DNA-bd_sf"/>
</dbReference>
<sequence>MPPLNSALFPNYKDDESNQINILLRLNNEIVQEIKKYYLDGSIKPKLIVKNGEFYFKIKDDLIYNAKSFQENSRVELYSNLTASKPICNTSASRIENTANLNIPTEYVTEYDNDNGNGNHGVHDILANRKKRKQMLSQCINMGRLNMKLNVIDNRLLNNNLKLKNEKLLKEKNRMNFIEDHEIIKRPRSAMAVNHTLNPSSSSSIVSIINGSNSNIDGIKSLPASPYLNANIYSNPITPADGYSGFNLEKKLHLRKKLIHLLSLGPISRDDVFNKLNPDHEDEDYLSKALDEVGVLYNKDIDELDYPYPNKEAKNCYVLKSEKYKELILSCFDHGILNKIVKNFSYILDKDGYAADSIMRIKFLQDTEAILKKISIIKANKLEQLKAIRHEKQIKEEEEQKLNQQEEQEKKAPFPSATMVSSKAPAKRKNNQMSSLDSALVLSESESATNTTIENNKNEMDVANDNVAPLTSIALSSEVKRRRTISSSSTSSNNSIKRDQRKDVLAMRKGREGDGESYDEEANSSNSPTLNSSSVDGDIDEEYLSLNEVHRLKKLNGNNATAAPLVTSKPINNVQPLIYDTKNYSRSSTSSPVKTLTTTKTNTASNFIKKQKTSPRASEEWPTEPLLQLAVKFKQSYKEYEFLYRTLEKNRRATNFKNKDETLRKFVKLHNELSVWKKKLWGQPITKSPQNNINNNNSNNNNNNNNNNEEVISQLSTERTIPRSVGSGSETRSGSGRVNYTGSIMLDK</sequence>
<dbReference type="STRING" id="669874.A0A1E4TVI2"/>
<feature type="compositionally biased region" description="Basic and acidic residues" evidence="1">
    <location>
        <begin position="496"/>
        <end position="514"/>
    </location>
</feature>
<feature type="compositionally biased region" description="Low complexity" evidence="1">
    <location>
        <begin position="723"/>
        <end position="737"/>
    </location>
</feature>
<feature type="compositionally biased region" description="Polar residues" evidence="1">
    <location>
        <begin position="709"/>
        <end position="719"/>
    </location>
</feature>
<name>A0A1E4TVI2_PACTA</name>
<proteinExistence type="predicted"/>
<feature type="compositionally biased region" description="Low complexity" evidence="1">
    <location>
        <begin position="691"/>
        <end position="708"/>
    </location>
</feature>
<reference evidence="3" key="1">
    <citation type="submission" date="2016-05" db="EMBL/GenBank/DDBJ databases">
        <title>Comparative genomics of biotechnologically important yeasts.</title>
        <authorList>
            <consortium name="DOE Joint Genome Institute"/>
            <person name="Riley R."/>
            <person name="Haridas S."/>
            <person name="Wolfe K.H."/>
            <person name="Lopes M.R."/>
            <person name="Hittinger C.T."/>
            <person name="Goker M."/>
            <person name="Salamov A."/>
            <person name="Wisecaver J."/>
            <person name="Long T.M."/>
            <person name="Aerts A.L."/>
            <person name="Barry K."/>
            <person name="Choi C."/>
            <person name="Clum A."/>
            <person name="Coughlan A.Y."/>
            <person name="Deshpande S."/>
            <person name="Douglass A.P."/>
            <person name="Hanson S.J."/>
            <person name="Klenk H.-P."/>
            <person name="Labutti K."/>
            <person name="Lapidus A."/>
            <person name="Lindquist E."/>
            <person name="Lipzen A."/>
            <person name="Meier-Kolthoff J.P."/>
            <person name="Ohm R.A."/>
            <person name="Otillar R.P."/>
            <person name="Pangilinan J."/>
            <person name="Peng Y."/>
            <person name="Rokas A."/>
            <person name="Rosa C.A."/>
            <person name="Scheuner C."/>
            <person name="Sibirny A.A."/>
            <person name="Slot J.C."/>
            <person name="Stielow J.B."/>
            <person name="Sun H."/>
            <person name="Kurtzman C.P."/>
            <person name="Blackwell M."/>
            <person name="Grigoriev I.V."/>
            <person name="Jeffries T.W."/>
        </authorList>
    </citation>
    <scope>NUCLEOTIDE SEQUENCE [LARGE SCALE GENOMIC DNA]</scope>
    <source>
        <strain evidence="3">NRRL Y-2460</strain>
    </source>
</reference>
<evidence type="ECO:0000256" key="1">
    <source>
        <dbReference type="SAM" id="MobiDB-lite"/>
    </source>
</evidence>
<keyword evidence="3" id="KW-1185">Reference proteome</keyword>
<dbReference type="AlphaFoldDB" id="A0A1E4TVI2"/>
<dbReference type="InterPro" id="IPR042065">
    <property type="entry name" value="E3_ELL-like"/>
</dbReference>
<dbReference type="EMBL" id="KV454013">
    <property type="protein sequence ID" value="ODV95760.1"/>
    <property type="molecule type" value="Genomic_DNA"/>
</dbReference>
<dbReference type="SUPFAM" id="SSF46785">
    <property type="entry name" value="Winged helix' DNA-binding domain"/>
    <property type="match status" value="1"/>
</dbReference>
<feature type="region of interest" description="Disordered" evidence="1">
    <location>
        <begin position="684"/>
        <end position="748"/>
    </location>
</feature>
<evidence type="ECO:0000313" key="3">
    <source>
        <dbReference type="Proteomes" id="UP000094236"/>
    </source>
</evidence>
<feature type="compositionally biased region" description="Low complexity" evidence="1">
    <location>
        <begin position="485"/>
        <end position="495"/>
    </location>
</feature>